<sequence>MYRCKVCGYIHTGQFAPSDCPSCGALGERFRAMDKAEINAVIGEFTSRGIVSQSMEDAEVDDQRRIRLLAFVDSEFFSPFTRRAGKKYRVFSGDLEWFKDNIPCQSACPAHTDISRYIALIADGRYADSFELNREHNVFPGCLGRMCARPCEEACRRKDIDAPIGICYLKRVASDYRGETRRESPPPPNGLSVAVIGAGDCGMTASRQLARKGYRVNVYERYPVPGGMMWGGVPEWRLPRDVIMEEVELITDLGVEIHYNTEVGKDIELEELVDQNDAVLIAAGCQNVTTLGIPGEDLDGVIGGLTFLEDVNLARKEDVYVGKRVVTVGGGFTSMDCVRTVLRMGAEKSILVYRRSKEEIPVDELELEESGLEGVEYIFMATPTRVLGRNGKVTGVEFVRNELGAPDASGRRSPQPVAGSEFVIPCDQFIVAIGQYQNNNYNRNGLIKRVDRRGVPRLDGDLRTEHPKIWAAGDYVTGPSNFISAIGEGKRVAESIDRVLRGTEPVVQDIEITRVPIEDLHTPNPLVAEGVAEWSLSAMSRRLRWGDNYINVPRQEMLTLPLSERGIGKHETTLEVELGHPKPIGFEEAKRCLQCQENIFIDGNRCILCNGCVDICPQHCIEMISLDRIFSIDGDVEMAEMARAELGPNAVAMIIDEKECIRCGACVEWCPTECLTMEHYRPTNQPRRETSDLAIVADEIIP</sequence>
<accession>I4EMG2</accession>
<gene>
    <name evidence="6" type="ORF">NITHO_60009</name>
</gene>
<feature type="domain" description="4Fe-4S ferredoxin-type" evidence="5">
    <location>
        <begin position="651"/>
        <end position="680"/>
    </location>
</feature>
<dbReference type="Gene3D" id="3.30.70.3270">
    <property type="match status" value="1"/>
</dbReference>
<evidence type="ECO:0000256" key="1">
    <source>
        <dbReference type="ARBA" id="ARBA00022723"/>
    </source>
</evidence>
<proteinExistence type="predicted"/>
<dbReference type="PROSITE" id="PS00198">
    <property type="entry name" value="4FE4S_FER_1"/>
    <property type="match status" value="1"/>
</dbReference>
<keyword evidence="7" id="KW-1185">Reference proteome</keyword>
<feature type="domain" description="Rubredoxin-like" evidence="4">
    <location>
        <begin position="2"/>
        <end position="33"/>
    </location>
</feature>
<evidence type="ECO:0000259" key="5">
    <source>
        <dbReference type="PROSITE" id="PS51379"/>
    </source>
</evidence>
<dbReference type="SUPFAM" id="SSF51971">
    <property type="entry name" value="Nucleotide-binding domain"/>
    <property type="match status" value="1"/>
</dbReference>
<dbReference type="PROSITE" id="PS50903">
    <property type="entry name" value="RUBREDOXIN_LIKE"/>
    <property type="match status" value="1"/>
</dbReference>
<dbReference type="Pfam" id="PF13237">
    <property type="entry name" value="Fer4_10"/>
    <property type="match status" value="1"/>
</dbReference>
<dbReference type="Gene3D" id="2.20.28.10">
    <property type="match status" value="1"/>
</dbReference>
<dbReference type="PANTHER" id="PTHR42783:SF3">
    <property type="entry name" value="GLUTAMATE SYNTHASE [NADPH] SMALL CHAIN-RELATED"/>
    <property type="match status" value="1"/>
</dbReference>
<dbReference type="GO" id="GO:0005506">
    <property type="term" value="F:iron ion binding"/>
    <property type="evidence" value="ECO:0007669"/>
    <property type="project" value="InterPro"/>
</dbReference>
<evidence type="ECO:0000313" key="6">
    <source>
        <dbReference type="EMBL" id="CCF85875.1"/>
    </source>
</evidence>
<dbReference type="SUPFAM" id="SSF54862">
    <property type="entry name" value="4Fe-4S ferredoxins"/>
    <property type="match status" value="1"/>
</dbReference>
<reference evidence="6 7" key="1">
    <citation type="journal article" date="2012" name="ISME J.">
        <title>Nitrification expanded: discovery, physiology and genomics of a nitrite-oxidizing bacterium from the phylum Chloroflexi.</title>
        <authorList>
            <person name="Sorokin D.Y."/>
            <person name="Lucker S."/>
            <person name="Vejmelkova D."/>
            <person name="Kostrikina N.A."/>
            <person name="Kleerebezem R."/>
            <person name="Rijpstra W.I."/>
            <person name="Damste J.S."/>
            <person name="Le Paslier D."/>
            <person name="Muyzer G."/>
            <person name="Wagner M."/>
            <person name="van Loosdrecht M.C."/>
            <person name="Daims H."/>
        </authorList>
    </citation>
    <scope>NUCLEOTIDE SEQUENCE [LARGE SCALE GENOMIC DNA]</scope>
    <source>
        <strain evidence="7">none</strain>
    </source>
</reference>
<evidence type="ECO:0000256" key="3">
    <source>
        <dbReference type="ARBA" id="ARBA00023014"/>
    </source>
</evidence>
<dbReference type="PRINTS" id="PR00419">
    <property type="entry name" value="ADXRDTASE"/>
</dbReference>
<comment type="caution">
    <text evidence="6">The sequence shown here is derived from an EMBL/GenBank/DDBJ whole genome shotgun (WGS) entry which is preliminary data.</text>
</comment>
<dbReference type="InterPro" id="IPR028261">
    <property type="entry name" value="DPD_II"/>
</dbReference>
<evidence type="ECO:0000313" key="7">
    <source>
        <dbReference type="Proteomes" id="UP000004221"/>
    </source>
</evidence>
<dbReference type="Pfam" id="PF07992">
    <property type="entry name" value="Pyr_redox_2"/>
    <property type="match status" value="1"/>
</dbReference>
<dbReference type="AlphaFoldDB" id="I4EMG2"/>
<dbReference type="Pfam" id="PF21349">
    <property type="entry name" value="RUBY_RBDX"/>
    <property type="match status" value="1"/>
</dbReference>
<dbReference type="InterPro" id="IPR048574">
    <property type="entry name" value="RUBY_RBDX"/>
</dbReference>
<dbReference type="EMBL" id="CAGS01000556">
    <property type="protein sequence ID" value="CCF85875.1"/>
    <property type="molecule type" value="Genomic_DNA"/>
</dbReference>
<dbReference type="GO" id="GO:0016491">
    <property type="term" value="F:oxidoreductase activity"/>
    <property type="evidence" value="ECO:0007669"/>
    <property type="project" value="UniProtKB-KW"/>
</dbReference>
<dbReference type="InterPro" id="IPR036188">
    <property type="entry name" value="FAD/NAD-bd_sf"/>
</dbReference>
<dbReference type="EC" id="1.-.-.-" evidence="6"/>
<dbReference type="Gene3D" id="3.50.50.60">
    <property type="entry name" value="FAD/NAD(P)-binding domain"/>
    <property type="match status" value="2"/>
</dbReference>
<dbReference type="PANTHER" id="PTHR42783">
    <property type="entry name" value="GLUTAMATE SYNTHASE [NADPH] SMALL CHAIN"/>
    <property type="match status" value="1"/>
</dbReference>
<dbReference type="InterPro" id="IPR017896">
    <property type="entry name" value="4Fe4S_Fe-S-bd"/>
</dbReference>
<dbReference type="Gene3D" id="1.10.1060.10">
    <property type="entry name" value="Alpha-helical ferredoxin"/>
    <property type="match status" value="1"/>
</dbReference>
<organism evidence="6 7">
    <name type="scientific">Nitrolancea hollandica Lb</name>
    <dbReference type="NCBI Taxonomy" id="1129897"/>
    <lineage>
        <taxon>Bacteria</taxon>
        <taxon>Pseudomonadati</taxon>
        <taxon>Thermomicrobiota</taxon>
        <taxon>Thermomicrobia</taxon>
        <taxon>Sphaerobacterales</taxon>
        <taxon>Sphaerobacterineae</taxon>
        <taxon>Sphaerobacteraceae</taxon>
        <taxon>Nitrolancea</taxon>
    </lineage>
</organism>
<dbReference type="InterPro" id="IPR017900">
    <property type="entry name" value="4Fe4S_Fe_S_CS"/>
</dbReference>
<dbReference type="InterPro" id="IPR023753">
    <property type="entry name" value="FAD/NAD-binding_dom"/>
</dbReference>
<keyword evidence="6" id="KW-0560">Oxidoreductase</keyword>
<keyword evidence="3" id="KW-0411">Iron-sulfur</keyword>
<dbReference type="GO" id="GO:0051536">
    <property type="term" value="F:iron-sulfur cluster binding"/>
    <property type="evidence" value="ECO:0007669"/>
    <property type="project" value="UniProtKB-KW"/>
</dbReference>
<keyword evidence="2" id="KW-0408">Iron</keyword>
<dbReference type="InterPro" id="IPR024934">
    <property type="entry name" value="Rubredoxin-like_dom"/>
</dbReference>
<feature type="domain" description="4Fe-4S ferredoxin-type" evidence="5">
    <location>
        <begin position="597"/>
        <end position="626"/>
    </location>
</feature>
<dbReference type="InterPro" id="IPR009051">
    <property type="entry name" value="Helical_ferredxn"/>
</dbReference>
<protein>
    <submittedName>
        <fullName evidence="6">Similar to NAD(P) oxidoreductase, FAD-containing subunit</fullName>
        <ecNumber evidence="6">1.-.-.-</ecNumber>
    </submittedName>
</protein>
<evidence type="ECO:0000256" key="2">
    <source>
        <dbReference type="ARBA" id="ARBA00023004"/>
    </source>
</evidence>
<evidence type="ECO:0000259" key="4">
    <source>
        <dbReference type="PROSITE" id="PS50903"/>
    </source>
</evidence>
<dbReference type="SUPFAM" id="SSF57802">
    <property type="entry name" value="Rubredoxin-like"/>
    <property type="match status" value="1"/>
</dbReference>
<dbReference type="PROSITE" id="PS51379">
    <property type="entry name" value="4FE4S_FER_2"/>
    <property type="match status" value="2"/>
</dbReference>
<keyword evidence="1" id="KW-0479">Metal-binding</keyword>
<name>I4EMG2_9BACT</name>
<dbReference type="Pfam" id="PF14691">
    <property type="entry name" value="Fer4_20"/>
    <property type="match status" value="1"/>
</dbReference>
<dbReference type="Proteomes" id="UP000004221">
    <property type="component" value="Unassembled WGS sequence"/>
</dbReference>